<keyword evidence="1" id="KW-0732">Signal</keyword>
<evidence type="ECO:0000313" key="2">
    <source>
        <dbReference type="EMBL" id="BAY87799.1"/>
    </source>
</evidence>
<name>A0A1Z4M2U0_9CYAN</name>
<reference evidence="2 3" key="1">
    <citation type="submission" date="2017-06" db="EMBL/GenBank/DDBJ databases">
        <title>Genome sequencing of cyanobaciteial culture collection at National Institute for Environmental Studies (NIES).</title>
        <authorList>
            <person name="Hirose Y."/>
            <person name="Shimura Y."/>
            <person name="Fujisawa T."/>
            <person name="Nakamura Y."/>
            <person name="Kawachi M."/>
        </authorList>
    </citation>
    <scope>NUCLEOTIDE SEQUENCE [LARGE SCALE GENOMIC DNA]</scope>
    <source>
        <strain evidence="2 3">NIES-267</strain>
        <plasmid evidence="3">Plasmid2 dna</plasmid>
    </source>
</reference>
<sequence>MNKLLIRSLAGTTLVLTTLLSPADAETVDSSDPILPTQEAILEPIQRQYSNLKNIFNSLGRDFNRGVQSLSGEIEAQINNTVQNAVQDLGLPDMLATGRKIEETIANSKADILQLDPRIKGKNAKVQWNQKFTLDQSETVLGEVGQKTARQEKENARKALEISATSADAAQNDLVTQDIMKKIALQNAQTTRVLKSVQSSIQQQNEIGATTNVNLTDISKNLTNQQRKEQRERQGAINAIYRSAAFSNGYWSSKSKQYSAGD</sequence>
<proteinExistence type="predicted"/>
<protein>
    <recommendedName>
        <fullName evidence="4">Conjugal transfer protein TrbJ</fullName>
    </recommendedName>
</protein>
<geneLocation type="plasmid" evidence="3">
    <name>Plasmid2 dna</name>
</geneLocation>
<evidence type="ECO:0008006" key="4">
    <source>
        <dbReference type="Google" id="ProtNLM"/>
    </source>
</evidence>
<dbReference type="Proteomes" id="UP000218418">
    <property type="component" value="Plasmid plasmid2"/>
</dbReference>
<accession>A0A1Z4M2U0</accession>
<dbReference type="EMBL" id="AP018229">
    <property type="protein sequence ID" value="BAY87799.1"/>
    <property type="molecule type" value="Genomic_DNA"/>
</dbReference>
<keyword evidence="2" id="KW-0614">Plasmid</keyword>
<dbReference type="OrthoDB" id="488834at2"/>
<feature type="signal peptide" evidence="1">
    <location>
        <begin position="1"/>
        <end position="25"/>
    </location>
</feature>
<evidence type="ECO:0000313" key="3">
    <source>
        <dbReference type="Proteomes" id="UP000218418"/>
    </source>
</evidence>
<organism evidence="2 3">
    <name type="scientific">Calothrix parasitica NIES-267</name>
    <dbReference type="NCBI Taxonomy" id="1973488"/>
    <lineage>
        <taxon>Bacteria</taxon>
        <taxon>Bacillati</taxon>
        <taxon>Cyanobacteriota</taxon>
        <taxon>Cyanophyceae</taxon>
        <taxon>Nostocales</taxon>
        <taxon>Calotrichaceae</taxon>
        <taxon>Calothrix</taxon>
    </lineage>
</organism>
<keyword evidence="3" id="KW-1185">Reference proteome</keyword>
<dbReference type="AlphaFoldDB" id="A0A1Z4M2U0"/>
<feature type="chain" id="PRO_5013232754" description="Conjugal transfer protein TrbJ" evidence="1">
    <location>
        <begin position="26"/>
        <end position="262"/>
    </location>
</feature>
<gene>
    <name evidence="2" type="ORF">NIES267_73230</name>
</gene>
<evidence type="ECO:0000256" key="1">
    <source>
        <dbReference type="SAM" id="SignalP"/>
    </source>
</evidence>